<dbReference type="PROSITE" id="PS01124">
    <property type="entry name" value="HTH_ARAC_FAMILY_2"/>
    <property type="match status" value="1"/>
</dbReference>
<organism evidence="5 6">
    <name type="scientific">Luteolibacter soli</name>
    <dbReference type="NCBI Taxonomy" id="3135280"/>
    <lineage>
        <taxon>Bacteria</taxon>
        <taxon>Pseudomonadati</taxon>
        <taxon>Verrucomicrobiota</taxon>
        <taxon>Verrucomicrobiia</taxon>
        <taxon>Verrucomicrobiales</taxon>
        <taxon>Verrucomicrobiaceae</taxon>
        <taxon>Luteolibacter</taxon>
    </lineage>
</organism>
<dbReference type="EMBL" id="JBBUKT010000005">
    <property type="protein sequence ID" value="MEK7951705.1"/>
    <property type="molecule type" value="Genomic_DNA"/>
</dbReference>
<evidence type="ECO:0000313" key="5">
    <source>
        <dbReference type="EMBL" id="MEK7951705.1"/>
    </source>
</evidence>
<dbReference type="Gene3D" id="1.10.10.60">
    <property type="entry name" value="Homeodomain-like"/>
    <property type="match status" value="2"/>
</dbReference>
<keyword evidence="3" id="KW-0804">Transcription</keyword>
<sequence length="283" mass="30924">MFLPTLYQGSGAVLRGLEGKATGTPEEAWPLEPGMGHIILNLEGPGLVTQDAERWRILPGMVALFRPSARGTAHTSRMESPSGRHRFAILSATPAWVIEHCGDSCAALHSLLIEKENTQRCVELRPLALTEKILGESLLTPPVLRGLRPAWFEGKILESLCLFGAIAEPGAPPATVHDPLQRRVEAATQWMDEHFREDLDLTAIAGHVGCTPAYLSRLFKQHTGKTLSQKLREIRVSSAATLLSGGSDNVSEAAYKVGYRSLSHFTKAFIAEKGCRPSDWLSR</sequence>
<accession>A0ABU9AYJ3</accession>
<name>A0ABU9AYJ3_9BACT</name>
<keyword evidence="2" id="KW-0238">DNA-binding</keyword>
<evidence type="ECO:0000256" key="3">
    <source>
        <dbReference type="ARBA" id="ARBA00023163"/>
    </source>
</evidence>
<reference evidence="5 6" key="1">
    <citation type="submission" date="2024-04" db="EMBL/GenBank/DDBJ databases">
        <title>Luteolibacter sp. isolated from soil.</title>
        <authorList>
            <person name="An J."/>
        </authorList>
    </citation>
    <scope>NUCLEOTIDE SEQUENCE [LARGE SCALE GENOMIC DNA]</scope>
    <source>
        <strain evidence="5 6">Y139</strain>
    </source>
</reference>
<evidence type="ECO:0000256" key="1">
    <source>
        <dbReference type="ARBA" id="ARBA00023015"/>
    </source>
</evidence>
<dbReference type="PANTHER" id="PTHR43280">
    <property type="entry name" value="ARAC-FAMILY TRANSCRIPTIONAL REGULATOR"/>
    <property type="match status" value="1"/>
</dbReference>
<evidence type="ECO:0000259" key="4">
    <source>
        <dbReference type="PROSITE" id="PS01124"/>
    </source>
</evidence>
<gene>
    <name evidence="5" type="ORF">WKV53_14400</name>
</gene>
<protein>
    <submittedName>
        <fullName evidence="5">AraC family transcriptional regulator</fullName>
    </submittedName>
</protein>
<dbReference type="SMART" id="SM00342">
    <property type="entry name" value="HTH_ARAC"/>
    <property type="match status" value="1"/>
</dbReference>
<dbReference type="InterPro" id="IPR009057">
    <property type="entry name" value="Homeodomain-like_sf"/>
</dbReference>
<keyword evidence="1" id="KW-0805">Transcription regulation</keyword>
<comment type="caution">
    <text evidence="5">The sequence shown here is derived from an EMBL/GenBank/DDBJ whole genome shotgun (WGS) entry which is preliminary data.</text>
</comment>
<evidence type="ECO:0000313" key="6">
    <source>
        <dbReference type="Proteomes" id="UP001371305"/>
    </source>
</evidence>
<evidence type="ECO:0000256" key="2">
    <source>
        <dbReference type="ARBA" id="ARBA00023125"/>
    </source>
</evidence>
<dbReference type="PANTHER" id="PTHR43280:SF2">
    <property type="entry name" value="HTH-TYPE TRANSCRIPTIONAL REGULATOR EXSA"/>
    <property type="match status" value="1"/>
</dbReference>
<feature type="domain" description="HTH araC/xylS-type" evidence="4">
    <location>
        <begin position="185"/>
        <end position="283"/>
    </location>
</feature>
<dbReference type="SUPFAM" id="SSF46689">
    <property type="entry name" value="Homeodomain-like"/>
    <property type="match status" value="2"/>
</dbReference>
<dbReference type="RefSeq" id="WP_341405380.1">
    <property type="nucleotide sequence ID" value="NZ_JBBUKT010000005.1"/>
</dbReference>
<dbReference type="Proteomes" id="UP001371305">
    <property type="component" value="Unassembled WGS sequence"/>
</dbReference>
<dbReference type="Pfam" id="PF12833">
    <property type="entry name" value="HTH_18"/>
    <property type="match status" value="1"/>
</dbReference>
<dbReference type="InterPro" id="IPR018060">
    <property type="entry name" value="HTH_AraC"/>
</dbReference>
<keyword evidence="6" id="KW-1185">Reference proteome</keyword>
<proteinExistence type="predicted"/>